<reference evidence="2 3" key="1">
    <citation type="journal article" date="2012" name="Plant Cell">
        <title>Genome comparison of barley and maize smut fungi reveals targeted loss of RNA silencing components and species-specific presence of transposable elements.</title>
        <authorList>
            <person name="Laurie J.D."/>
            <person name="Ali S."/>
            <person name="Linning R."/>
            <person name="Mannhaupt G."/>
            <person name="Wong P."/>
            <person name="Gueldener U."/>
            <person name="Muensterkoetter M."/>
            <person name="Moore R."/>
            <person name="Kahmann R."/>
            <person name="Bakkeren G."/>
            <person name="Schirawski J."/>
        </authorList>
    </citation>
    <scope>NUCLEOTIDE SEQUENCE [LARGE SCALE GENOMIC DNA]</scope>
    <source>
        <strain evidence="3">Uh4875-4</strain>
    </source>
</reference>
<dbReference type="HOGENOM" id="CLU_152092_0_0_1"/>
<evidence type="ECO:0000313" key="2">
    <source>
        <dbReference type="EMBL" id="CCF50886.1"/>
    </source>
</evidence>
<dbReference type="Proteomes" id="UP000006174">
    <property type="component" value="Unassembled WGS sequence"/>
</dbReference>
<dbReference type="eggNOG" id="ENOG502R44F">
    <property type="taxonomic scope" value="Eukaryota"/>
</dbReference>
<feature type="compositionally biased region" description="Basic residues" evidence="1">
    <location>
        <begin position="1"/>
        <end position="11"/>
    </location>
</feature>
<proteinExistence type="predicted"/>
<dbReference type="AlphaFoldDB" id="I2FVE3"/>
<feature type="compositionally biased region" description="Basic and acidic residues" evidence="1">
    <location>
        <begin position="68"/>
        <end position="77"/>
    </location>
</feature>
<keyword evidence="3" id="KW-1185">Reference proteome</keyword>
<evidence type="ECO:0000313" key="3">
    <source>
        <dbReference type="Proteomes" id="UP000006174"/>
    </source>
</evidence>
<organism evidence="2 3">
    <name type="scientific">Ustilago hordei</name>
    <name type="common">Barley covered smut fungus</name>
    <dbReference type="NCBI Taxonomy" id="120017"/>
    <lineage>
        <taxon>Eukaryota</taxon>
        <taxon>Fungi</taxon>
        <taxon>Dikarya</taxon>
        <taxon>Basidiomycota</taxon>
        <taxon>Ustilaginomycotina</taxon>
        <taxon>Ustilaginomycetes</taxon>
        <taxon>Ustilaginales</taxon>
        <taxon>Ustilaginaceae</taxon>
        <taxon>Ustilago</taxon>
    </lineage>
</organism>
<dbReference type="OMA" id="TESYKPF"/>
<evidence type="ECO:0000256" key="1">
    <source>
        <dbReference type="SAM" id="MobiDB-lite"/>
    </source>
</evidence>
<name>I2FVE3_USTHO</name>
<dbReference type="EMBL" id="CAGI01000159">
    <property type="protein sequence ID" value="CCF50886.1"/>
    <property type="molecule type" value="Genomic_DNA"/>
</dbReference>
<accession>I2FVE3</accession>
<gene>
    <name evidence="2" type="ORF">UHOR_06768</name>
</gene>
<feature type="region of interest" description="Disordered" evidence="1">
    <location>
        <begin position="1"/>
        <end position="77"/>
    </location>
</feature>
<comment type="caution">
    <text evidence="2">The sequence shown here is derived from an EMBL/GenBank/DDBJ whole genome shotgun (WGS) entry which is preliminary data.</text>
</comment>
<sequence length="95" mass="10741">MVKRNKLKRAERRAPEPGIEVDFEPTPTTEKPAEPYKPYQHSQQQSSAPRKKDGSVALGKTARAKKAKAIERADKTNQKFVVNKAKAERKKLIKS</sequence>
<protein>
    <submittedName>
        <fullName evidence="2">Uncharacterized protein</fullName>
    </submittedName>
</protein>